<feature type="binding site" evidence="7">
    <location>
        <position position="32"/>
    </location>
    <ligand>
        <name>Ca(2+)</name>
        <dbReference type="ChEBI" id="CHEBI:29108"/>
    </ligand>
</feature>
<dbReference type="EMBL" id="CAJNNW010037126">
    <property type="protein sequence ID" value="CAE8739617.1"/>
    <property type="molecule type" value="Genomic_DNA"/>
</dbReference>
<dbReference type="GO" id="GO:0046872">
    <property type="term" value="F:metal ion binding"/>
    <property type="evidence" value="ECO:0007669"/>
    <property type="project" value="UniProtKB-KW"/>
</dbReference>
<feature type="non-terminal residue" evidence="10">
    <location>
        <position position="291"/>
    </location>
</feature>
<evidence type="ECO:0008006" key="12">
    <source>
        <dbReference type="Google" id="ProtNLM"/>
    </source>
</evidence>
<accession>A0A813LTU4</accession>
<feature type="binding site" evidence="7">
    <location>
        <position position="37"/>
    </location>
    <ligand>
        <name>Ca(2+)</name>
        <dbReference type="ChEBI" id="CHEBI:29108"/>
    </ligand>
</feature>
<evidence type="ECO:0000256" key="5">
    <source>
        <dbReference type="ARBA" id="ARBA00022989"/>
    </source>
</evidence>
<keyword evidence="8" id="KW-0862">Zinc</keyword>
<sequence length="291" mass="33908">MVVPRDPFYRQPIAILSHHPDPFWGQPSSSVDWCEANYARSRYVAEFFNTLSSVPMVLVSLWGMWLCYKYKLELRFYFCWAGIGLVGVGSVMFHGSLLHVRTRSTQRERMLHPAGQATDELAMICASLAFLYLVLEVGHKEVRRKWLPFVEAAYAAAFTVAYFSSPVFFPFFIATYAMTVVLIIYQAYRVYEQYRLEDSDAAWWQRRLFWIAAIGYPAGFLLLWVPENAVCPYYPWLFQVLNLHAVFHIVTTMSPYSYIVFMTYHRMVVLKREAEHRIGIGLPYVHACPRS</sequence>
<feature type="transmembrane region" description="Helical" evidence="9">
    <location>
        <begin position="208"/>
        <end position="225"/>
    </location>
</feature>
<evidence type="ECO:0000256" key="8">
    <source>
        <dbReference type="PIRSR" id="PIRSR608901-2"/>
    </source>
</evidence>
<dbReference type="GO" id="GO:0016811">
    <property type="term" value="F:hydrolase activity, acting on carbon-nitrogen (but not peptide) bonds, in linear amides"/>
    <property type="evidence" value="ECO:0007669"/>
    <property type="project" value="InterPro"/>
</dbReference>
<keyword evidence="5 9" id="KW-1133">Transmembrane helix</keyword>
<dbReference type="GO" id="GO:0046513">
    <property type="term" value="P:ceramide biosynthetic process"/>
    <property type="evidence" value="ECO:0007669"/>
    <property type="project" value="TreeGrafter"/>
</dbReference>
<evidence type="ECO:0000256" key="3">
    <source>
        <dbReference type="ARBA" id="ARBA00022692"/>
    </source>
</evidence>
<evidence type="ECO:0000256" key="1">
    <source>
        <dbReference type="ARBA" id="ARBA00004141"/>
    </source>
</evidence>
<protein>
    <recommendedName>
        <fullName evidence="12">Post-GPI attachment to proteins factor 3</fullName>
    </recommendedName>
</protein>
<feature type="binding site" evidence="7">
    <location>
        <position position="35"/>
    </location>
    <ligand>
        <name>Ca(2+)</name>
        <dbReference type="ChEBI" id="CHEBI:29108"/>
    </ligand>
</feature>
<comment type="subcellular location">
    <subcellularLocation>
        <location evidence="1">Membrane</location>
        <topology evidence="1">Multi-pass membrane protein</topology>
    </subcellularLocation>
</comment>
<dbReference type="PANTHER" id="PTHR46187:SF3">
    <property type="entry name" value="ALKALINE CERAMIDASE 3"/>
    <property type="match status" value="1"/>
</dbReference>
<feature type="transmembrane region" description="Helical" evidence="9">
    <location>
        <begin position="74"/>
        <end position="94"/>
    </location>
</feature>
<evidence type="ECO:0000256" key="4">
    <source>
        <dbReference type="ARBA" id="ARBA00022801"/>
    </source>
</evidence>
<organism evidence="10 11">
    <name type="scientific">Polarella glacialis</name>
    <name type="common">Dinoflagellate</name>
    <dbReference type="NCBI Taxonomy" id="89957"/>
    <lineage>
        <taxon>Eukaryota</taxon>
        <taxon>Sar</taxon>
        <taxon>Alveolata</taxon>
        <taxon>Dinophyceae</taxon>
        <taxon>Suessiales</taxon>
        <taxon>Suessiaceae</taxon>
        <taxon>Polarella</taxon>
    </lineage>
</organism>
<feature type="binding site" evidence="7">
    <location>
        <position position="33"/>
    </location>
    <ligand>
        <name>Ca(2+)</name>
        <dbReference type="ChEBI" id="CHEBI:29108"/>
    </ligand>
</feature>
<dbReference type="GO" id="GO:0005789">
    <property type="term" value="C:endoplasmic reticulum membrane"/>
    <property type="evidence" value="ECO:0007669"/>
    <property type="project" value="TreeGrafter"/>
</dbReference>
<keyword evidence="6 9" id="KW-0472">Membrane</keyword>
<feature type="binding site" evidence="7">
    <location>
        <position position="46"/>
    </location>
    <ligand>
        <name>Ca(2+)</name>
        <dbReference type="ChEBI" id="CHEBI:29108"/>
    </ligand>
</feature>
<feature type="binding site" evidence="8">
    <location>
        <position position="94"/>
    </location>
    <ligand>
        <name>Zn(2+)</name>
        <dbReference type="ChEBI" id="CHEBI:29105"/>
        <note>catalytic</note>
    </ligand>
</feature>
<dbReference type="Proteomes" id="UP000626109">
    <property type="component" value="Unassembled WGS sequence"/>
</dbReference>
<keyword evidence="3 9" id="KW-0812">Transmembrane</keyword>
<keyword evidence="7" id="KW-0479">Metal-binding</keyword>
<evidence type="ECO:0000256" key="2">
    <source>
        <dbReference type="ARBA" id="ARBA00009780"/>
    </source>
</evidence>
<keyword evidence="7" id="KW-0106">Calcium</keyword>
<comment type="cofactor">
    <cofactor evidence="8">
        <name>Zn(2+)</name>
        <dbReference type="ChEBI" id="CHEBI:29105"/>
    </cofactor>
</comment>
<dbReference type="InterPro" id="IPR008901">
    <property type="entry name" value="ACER"/>
</dbReference>
<evidence type="ECO:0000256" key="7">
    <source>
        <dbReference type="PIRSR" id="PIRSR608901-1"/>
    </source>
</evidence>
<gene>
    <name evidence="10" type="ORF">PGLA2088_LOCUS49695</name>
</gene>
<evidence type="ECO:0000256" key="6">
    <source>
        <dbReference type="ARBA" id="ARBA00023136"/>
    </source>
</evidence>
<evidence type="ECO:0000256" key="9">
    <source>
        <dbReference type="SAM" id="Phobius"/>
    </source>
</evidence>
<comment type="similarity">
    <text evidence="2">Belongs to the alkaline ceramidase family.</text>
</comment>
<feature type="binding site" evidence="8">
    <location>
        <position position="248"/>
    </location>
    <ligand>
        <name>Zn(2+)</name>
        <dbReference type="ChEBI" id="CHEBI:29105"/>
        <note>catalytic</note>
    </ligand>
</feature>
<evidence type="ECO:0000313" key="10">
    <source>
        <dbReference type="EMBL" id="CAE8739617.1"/>
    </source>
</evidence>
<keyword evidence="4" id="KW-0378">Hydrolase</keyword>
<dbReference type="GO" id="GO:0046514">
    <property type="term" value="P:ceramide catabolic process"/>
    <property type="evidence" value="ECO:0007669"/>
    <property type="project" value="TreeGrafter"/>
</dbReference>
<name>A0A813LTU4_POLGL</name>
<dbReference type="PANTHER" id="PTHR46187">
    <property type="entry name" value="ALKALINE CERAMIDASE 3"/>
    <property type="match status" value="1"/>
</dbReference>
<feature type="transmembrane region" description="Helical" evidence="9">
    <location>
        <begin position="146"/>
        <end position="163"/>
    </location>
</feature>
<dbReference type="Pfam" id="PF05875">
    <property type="entry name" value="Ceramidase"/>
    <property type="match status" value="1"/>
</dbReference>
<feature type="transmembrane region" description="Helical" evidence="9">
    <location>
        <begin position="245"/>
        <end position="264"/>
    </location>
</feature>
<feature type="transmembrane region" description="Helical" evidence="9">
    <location>
        <begin position="169"/>
        <end position="188"/>
    </location>
</feature>
<dbReference type="AlphaFoldDB" id="A0A813LTU4"/>
<feature type="binding site" evidence="8">
    <location>
        <position position="244"/>
    </location>
    <ligand>
        <name>Zn(2+)</name>
        <dbReference type="ChEBI" id="CHEBI:29105"/>
        <note>catalytic</note>
    </ligand>
</feature>
<feature type="transmembrane region" description="Helical" evidence="9">
    <location>
        <begin position="47"/>
        <end position="67"/>
    </location>
</feature>
<evidence type="ECO:0000313" key="11">
    <source>
        <dbReference type="Proteomes" id="UP000626109"/>
    </source>
</evidence>
<reference evidence="10" key="1">
    <citation type="submission" date="2021-02" db="EMBL/GenBank/DDBJ databases">
        <authorList>
            <person name="Dougan E. K."/>
            <person name="Rhodes N."/>
            <person name="Thang M."/>
            <person name="Chan C."/>
        </authorList>
    </citation>
    <scope>NUCLEOTIDE SEQUENCE</scope>
</reference>
<comment type="caution">
    <text evidence="10">The sequence shown here is derived from an EMBL/GenBank/DDBJ whole genome shotgun (WGS) entry which is preliminary data.</text>
</comment>
<proteinExistence type="inferred from homology"/>